<sequence length="146" mass="15766">MVAGVGAILVFRRSGRLPEQGAGRLRDPRSRWQSVTILGASDEVMPGHRPPGALADLGDAVEVEVRPAPGDKGTELRARSRGPARSATYTQETARELRVALRRTKQIFEAGEVLRVDPTPHGHRKAAPAGFLVDKTTEQADKEGLL</sequence>
<gene>
    <name evidence="2" type="ORF">C8E83_1902</name>
</gene>
<keyword evidence="3" id="KW-1185">Reference proteome</keyword>
<evidence type="ECO:0000313" key="2">
    <source>
        <dbReference type="EMBL" id="RKR74773.1"/>
    </source>
</evidence>
<dbReference type="AlphaFoldDB" id="A0A495IFI2"/>
<dbReference type="EMBL" id="RBKS01000001">
    <property type="protein sequence ID" value="RKR74773.1"/>
    <property type="molecule type" value="Genomic_DNA"/>
</dbReference>
<comment type="caution">
    <text evidence="2">The sequence shown here is derived from an EMBL/GenBank/DDBJ whole genome shotgun (WGS) entry which is preliminary data.</text>
</comment>
<feature type="region of interest" description="Disordered" evidence="1">
    <location>
        <begin position="117"/>
        <end position="146"/>
    </location>
</feature>
<feature type="region of interest" description="Disordered" evidence="1">
    <location>
        <begin position="67"/>
        <end position="91"/>
    </location>
</feature>
<evidence type="ECO:0000256" key="1">
    <source>
        <dbReference type="SAM" id="MobiDB-lite"/>
    </source>
</evidence>
<protein>
    <submittedName>
        <fullName evidence="2">Uncharacterized protein</fullName>
    </submittedName>
</protein>
<name>A0A495IFI2_9MICO</name>
<evidence type="ECO:0000313" key="3">
    <source>
        <dbReference type="Proteomes" id="UP000280008"/>
    </source>
</evidence>
<proteinExistence type="predicted"/>
<reference evidence="2 3" key="1">
    <citation type="submission" date="2018-10" db="EMBL/GenBank/DDBJ databases">
        <title>Sequencing the genomes of 1000 actinobacteria strains.</title>
        <authorList>
            <person name="Klenk H.-P."/>
        </authorList>
    </citation>
    <scope>NUCLEOTIDE SEQUENCE [LARGE SCALE GENOMIC DNA]</scope>
    <source>
        <strain evidence="2 3">DSM 17894</strain>
    </source>
</reference>
<accession>A0A495IFI2</accession>
<dbReference type="Proteomes" id="UP000280008">
    <property type="component" value="Unassembled WGS sequence"/>
</dbReference>
<feature type="compositionally biased region" description="Basic and acidic residues" evidence="1">
    <location>
        <begin position="135"/>
        <end position="146"/>
    </location>
</feature>
<organism evidence="2 3">
    <name type="scientific">Frondihabitans australicus</name>
    <dbReference type="NCBI Taxonomy" id="386892"/>
    <lineage>
        <taxon>Bacteria</taxon>
        <taxon>Bacillati</taxon>
        <taxon>Actinomycetota</taxon>
        <taxon>Actinomycetes</taxon>
        <taxon>Micrococcales</taxon>
        <taxon>Microbacteriaceae</taxon>
        <taxon>Frondihabitans</taxon>
    </lineage>
</organism>